<evidence type="ECO:0000256" key="1">
    <source>
        <dbReference type="ARBA" id="ARBA00023015"/>
    </source>
</evidence>
<feature type="domain" description="HTH araC/xylS-type" evidence="5">
    <location>
        <begin position="667"/>
        <end position="765"/>
    </location>
</feature>
<dbReference type="InterPro" id="IPR020449">
    <property type="entry name" value="Tscrpt_reg_AraC-type_HTH"/>
</dbReference>
<dbReference type="Pfam" id="PF12833">
    <property type="entry name" value="HTH_18"/>
    <property type="match status" value="1"/>
</dbReference>
<dbReference type="InterPro" id="IPR009057">
    <property type="entry name" value="Homeodomain-like_sf"/>
</dbReference>
<keyword evidence="2" id="KW-0238">DNA-binding</keyword>
<keyword evidence="3" id="KW-0804">Transcription</keyword>
<dbReference type="InterPro" id="IPR018060">
    <property type="entry name" value="HTH_AraC"/>
</dbReference>
<keyword evidence="4" id="KW-0812">Transmembrane</keyword>
<dbReference type="EMBL" id="QKRB01000031">
    <property type="protein sequence ID" value="PZD97060.1"/>
    <property type="molecule type" value="Genomic_DNA"/>
</dbReference>
<evidence type="ECO:0000313" key="7">
    <source>
        <dbReference type="Proteomes" id="UP000249522"/>
    </source>
</evidence>
<dbReference type="RefSeq" id="WP_111145387.1">
    <property type="nucleotide sequence ID" value="NZ_QKRB01000031.1"/>
</dbReference>
<dbReference type="PANTHER" id="PTHR43280:SF10">
    <property type="entry name" value="REGULATORY PROTEIN POCR"/>
    <property type="match status" value="1"/>
</dbReference>
<name>A0A2W1LG72_9BACL</name>
<evidence type="ECO:0000256" key="3">
    <source>
        <dbReference type="ARBA" id="ARBA00023163"/>
    </source>
</evidence>
<dbReference type="PROSITE" id="PS00041">
    <property type="entry name" value="HTH_ARAC_FAMILY_1"/>
    <property type="match status" value="1"/>
</dbReference>
<accession>A0A2W1LG72</accession>
<dbReference type="PROSITE" id="PS01124">
    <property type="entry name" value="HTH_ARAC_FAMILY_2"/>
    <property type="match status" value="1"/>
</dbReference>
<dbReference type="Gene3D" id="1.10.10.60">
    <property type="entry name" value="Homeodomain-like"/>
    <property type="match status" value="2"/>
</dbReference>
<keyword evidence="4" id="KW-1133">Transmembrane helix</keyword>
<dbReference type="GO" id="GO:0003700">
    <property type="term" value="F:DNA-binding transcription factor activity"/>
    <property type="evidence" value="ECO:0007669"/>
    <property type="project" value="InterPro"/>
</dbReference>
<dbReference type="Proteomes" id="UP000249522">
    <property type="component" value="Unassembled WGS sequence"/>
</dbReference>
<evidence type="ECO:0000313" key="6">
    <source>
        <dbReference type="EMBL" id="PZD97060.1"/>
    </source>
</evidence>
<dbReference type="SMART" id="SM00342">
    <property type="entry name" value="HTH_ARAC"/>
    <property type="match status" value="1"/>
</dbReference>
<dbReference type="OrthoDB" id="2659895at2"/>
<dbReference type="InterPro" id="IPR018062">
    <property type="entry name" value="HTH_AraC-typ_CS"/>
</dbReference>
<dbReference type="GO" id="GO:0043565">
    <property type="term" value="F:sequence-specific DNA binding"/>
    <property type="evidence" value="ECO:0007669"/>
    <property type="project" value="InterPro"/>
</dbReference>
<feature type="transmembrane region" description="Helical" evidence="4">
    <location>
        <begin position="307"/>
        <end position="326"/>
    </location>
</feature>
<comment type="caution">
    <text evidence="6">The sequence shown here is derived from an EMBL/GenBank/DDBJ whole genome shotgun (WGS) entry which is preliminary data.</text>
</comment>
<organism evidence="6 7">
    <name type="scientific">Paenibacillus sambharensis</name>
    <dbReference type="NCBI Taxonomy" id="1803190"/>
    <lineage>
        <taxon>Bacteria</taxon>
        <taxon>Bacillati</taxon>
        <taxon>Bacillota</taxon>
        <taxon>Bacilli</taxon>
        <taxon>Bacillales</taxon>
        <taxon>Paenibacillaceae</taxon>
        <taxon>Paenibacillus</taxon>
    </lineage>
</organism>
<dbReference type="AlphaFoldDB" id="A0A2W1LG72"/>
<protein>
    <submittedName>
        <fullName evidence="6">AraC family transcriptional regulator</fullName>
    </submittedName>
</protein>
<dbReference type="PRINTS" id="PR00032">
    <property type="entry name" value="HTHARAC"/>
</dbReference>
<keyword evidence="4" id="KW-0472">Membrane</keyword>
<feature type="transmembrane region" description="Helical" evidence="4">
    <location>
        <begin position="12"/>
        <end position="39"/>
    </location>
</feature>
<reference evidence="6 7" key="1">
    <citation type="submission" date="2018-06" db="EMBL/GenBank/DDBJ databases">
        <title>Paenibacillus imtechensis sp. nov.</title>
        <authorList>
            <person name="Pinnaka A.K."/>
            <person name="Singh H."/>
            <person name="Kaur M."/>
        </authorList>
    </citation>
    <scope>NUCLEOTIDE SEQUENCE [LARGE SCALE GENOMIC DNA]</scope>
    <source>
        <strain evidence="6 7">SMB1</strain>
    </source>
</reference>
<gene>
    <name evidence="6" type="ORF">DNH61_03970</name>
</gene>
<dbReference type="PANTHER" id="PTHR43280">
    <property type="entry name" value="ARAC-FAMILY TRANSCRIPTIONAL REGULATOR"/>
    <property type="match status" value="1"/>
</dbReference>
<sequence>MKFPIPKRFNTIFFRLLFSYAVLIALTTLFMGTASYMYFTDNFNREVERVHNRMLSNVQHTVEQQVFHKVQSAYIELSSNYRNKNDVLLFFQQPVADNNAKISEAYQHLKYIVNSSGGLLDSVAVYYRKNRMMISSLEGYKSYSSSEDWKQLQWLDRQPFGGSNFLWSDHVPAGIAGPTSSTVFTFAAAYPYVHDDSNSGYILFNVNKNAVARVLQSPDRRVDEGQLAIIGPGGLLISNDPAQERLLAQAVQPEVMSRAGTGSDMITIGEDAHMLSYRHLPSANGWTVASLTPVEQFYAQSRTIQQVILVIGLVAILLGAVVSNIFTSRIYHPLRTLMERTRHLFQDSPAVRKDADEYVQINSLIDNLSVKVTQLEKTLDANMPLVKHSLVTGLLQNTLKNREELDDRLQMLGLSSLAHTACFKIRLDNQTMASMTIENAQFIMYHLIDMLESGNEKKLFVLAVETFGQTISGIACGSLADDDSITKRFLQLQSYAYANFRLRLTGALGDWQENPLGAQQSYKQAEAYMQYRFLMPDEDWFHGSRWKLRETNESLLEGKWSSAWLRALKAGDEADAAAILLTIVDKLVNGPYSASYACQSAADLQHTFRQCLLDLNIAPSDLSVQDIVSIEDFASIREYADWQQAALSSLSAIRKERSGSRSQDIVDRIKRYVSDNLDGDLSLNAVADHVSLSPAYVSKIFKSATGDNFVEYVTQERLLHAKNLIQTTESTIEQIANRVGYYNPAYFTKKFKQAFGMTPSDFRLTLHAREMA</sequence>
<keyword evidence="1" id="KW-0805">Transcription regulation</keyword>
<dbReference type="SUPFAM" id="SSF46689">
    <property type="entry name" value="Homeodomain-like"/>
    <property type="match status" value="2"/>
</dbReference>
<evidence type="ECO:0000256" key="2">
    <source>
        <dbReference type="ARBA" id="ARBA00023125"/>
    </source>
</evidence>
<proteinExistence type="predicted"/>
<keyword evidence="7" id="KW-1185">Reference proteome</keyword>
<evidence type="ECO:0000256" key="4">
    <source>
        <dbReference type="SAM" id="Phobius"/>
    </source>
</evidence>
<evidence type="ECO:0000259" key="5">
    <source>
        <dbReference type="PROSITE" id="PS01124"/>
    </source>
</evidence>